<reference evidence="1" key="1">
    <citation type="submission" date="2021-06" db="EMBL/GenBank/DDBJ databases">
        <authorList>
            <person name="Kallberg Y."/>
            <person name="Tangrot J."/>
            <person name="Rosling A."/>
        </authorList>
    </citation>
    <scope>NUCLEOTIDE SEQUENCE</scope>
    <source>
        <strain evidence="1">MA461A</strain>
    </source>
</reference>
<organism evidence="1 2">
    <name type="scientific">Racocetra persica</name>
    <dbReference type="NCBI Taxonomy" id="160502"/>
    <lineage>
        <taxon>Eukaryota</taxon>
        <taxon>Fungi</taxon>
        <taxon>Fungi incertae sedis</taxon>
        <taxon>Mucoromycota</taxon>
        <taxon>Glomeromycotina</taxon>
        <taxon>Glomeromycetes</taxon>
        <taxon>Diversisporales</taxon>
        <taxon>Gigasporaceae</taxon>
        <taxon>Racocetra</taxon>
    </lineage>
</organism>
<sequence length="117" mass="13151">SSSPDKCKEIVADQKDDGCIELIDTVCDELDAPKEEIIMTIQKNITDKKLQLPNLPSLKQIGDANTEKELEECADNYVVENCIKVIKDKRRNSVREVQKSATPEKCGDIMSNQKDLL</sequence>
<keyword evidence="2" id="KW-1185">Reference proteome</keyword>
<proteinExistence type="predicted"/>
<feature type="non-terminal residue" evidence="1">
    <location>
        <position position="1"/>
    </location>
</feature>
<accession>A0ACA9SKI1</accession>
<protein>
    <submittedName>
        <fullName evidence="1">7672_t:CDS:1</fullName>
    </submittedName>
</protein>
<feature type="non-terminal residue" evidence="1">
    <location>
        <position position="117"/>
    </location>
</feature>
<evidence type="ECO:0000313" key="2">
    <source>
        <dbReference type="Proteomes" id="UP000789920"/>
    </source>
</evidence>
<name>A0ACA9SKI1_9GLOM</name>
<dbReference type="EMBL" id="CAJVQC010128970">
    <property type="protein sequence ID" value="CAG8841096.1"/>
    <property type="molecule type" value="Genomic_DNA"/>
</dbReference>
<evidence type="ECO:0000313" key="1">
    <source>
        <dbReference type="EMBL" id="CAG8841096.1"/>
    </source>
</evidence>
<dbReference type="Proteomes" id="UP000789920">
    <property type="component" value="Unassembled WGS sequence"/>
</dbReference>
<comment type="caution">
    <text evidence="1">The sequence shown here is derived from an EMBL/GenBank/DDBJ whole genome shotgun (WGS) entry which is preliminary data.</text>
</comment>
<gene>
    <name evidence="1" type="ORF">RPERSI_LOCUS31721</name>
</gene>